<organism evidence="3 4">
    <name type="scientific">Meganyctiphanes norvegica</name>
    <name type="common">Northern krill</name>
    <name type="synonym">Thysanopoda norvegica</name>
    <dbReference type="NCBI Taxonomy" id="48144"/>
    <lineage>
        <taxon>Eukaryota</taxon>
        <taxon>Metazoa</taxon>
        <taxon>Ecdysozoa</taxon>
        <taxon>Arthropoda</taxon>
        <taxon>Crustacea</taxon>
        <taxon>Multicrustacea</taxon>
        <taxon>Malacostraca</taxon>
        <taxon>Eumalacostraca</taxon>
        <taxon>Eucarida</taxon>
        <taxon>Euphausiacea</taxon>
        <taxon>Euphausiidae</taxon>
        <taxon>Meganyctiphanes</taxon>
    </lineage>
</organism>
<reference evidence="3 4" key="1">
    <citation type="submission" date="2024-05" db="EMBL/GenBank/DDBJ databases">
        <authorList>
            <person name="Wallberg A."/>
        </authorList>
    </citation>
    <scope>NUCLEOTIDE SEQUENCE [LARGE SCALE GENOMIC DNA]</scope>
</reference>
<evidence type="ECO:0000313" key="3">
    <source>
        <dbReference type="EMBL" id="CAL4072115.1"/>
    </source>
</evidence>
<dbReference type="AlphaFoldDB" id="A0AAV2Q6G9"/>
<dbReference type="Pfam" id="PF26080">
    <property type="entry name" value="CUB_animal"/>
    <property type="match status" value="1"/>
</dbReference>
<keyword evidence="1" id="KW-0732">Signal</keyword>
<evidence type="ECO:0000256" key="1">
    <source>
        <dbReference type="SAM" id="SignalP"/>
    </source>
</evidence>
<sequence length="401" mass="43958">MQLFIRIALLLAISSMAYCSALLDISHEHETDREGKDIYEDLEALLKERGISHHGQDREGKRIKEQRANFAILEQLLALIEFDDANCTMGQCLSQKECNAANGTEQEARCAGGFGVCCTTPDTTVIAPTYVGGDNVITGDGGPFFNPGDSFDTAAMAAGRRRVNKFRQGNVTTTPEPEVAEGMTIMATLVPSDDKVQIKIDIHNLNILGPVDGECTNDTLEVMGANPGLQIPILCGIVTDQQLYIDIDNSDGPYKIMLELSGESSPRTWNITIKFLTEVEAVPRRCLQYKETTAGTIESFNIDGDPPMALIDQTYTICFKYIKGFCDVLFNFERLDLGRINGQCTESNFLLIGDNKYCGDQIGTSMLTANATGSIYVGVRVGEINEIQVEGFKATYTMMPC</sequence>
<keyword evidence="4" id="KW-1185">Reference proteome</keyword>
<dbReference type="Proteomes" id="UP001497623">
    <property type="component" value="Unassembled WGS sequence"/>
</dbReference>
<name>A0AAV2Q6G9_MEGNR</name>
<feature type="signal peptide" evidence="1">
    <location>
        <begin position="1"/>
        <end position="19"/>
    </location>
</feature>
<evidence type="ECO:0000259" key="2">
    <source>
        <dbReference type="Pfam" id="PF26080"/>
    </source>
</evidence>
<accession>A0AAV2Q6G9</accession>
<dbReference type="InterPro" id="IPR058698">
    <property type="entry name" value="CUB_metazoa"/>
</dbReference>
<dbReference type="EMBL" id="CAXKWB010004113">
    <property type="protein sequence ID" value="CAL4072115.1"/>
    <property type="molecule type" value="Genomic_DNA"/>
</dbReference>
<protein>
    <recommendedName>
        <fullName evidence="2">CUB domain-containing protein</fullName>
    </recommendedName>
</protein>
<gene>
    <name evidence="3" type="ORF">MNOR_LOCUS8747</name>
</gene>
<proteinExistence type="predicted"/>
<dbReference type="PANTHER" id="PTHR33236">
    <property type="entry name" value="INTRAFLAGELLAR TRANSPORT PROTEIN 122 FAMILY PROTEIN-RELATED"/>
    <property type="match status" value="1"/>
</dbReference>
<feature type="domain" description="CUB" evidence="2">
    <location>
        <begin position="283"/>
        <end position="334"/>
    </location>
</feature>
<comment type="caution">
    <text evidence="3">The sequence shown here is derived from an EMBL/GenBank/DDBJ whole genome shotgun (WGS) entry which is preliminary data.</text>
</comment>
<dbReference type="PANTHER" id="PTHR33236:SF11">
    <property type="entry name" value="CUB DOMAIN-CONTAINING PROTEIN"/>
    <property type="match status" value="1"/>
</dbReference>
<feature type="chain" id="PRO_5044022104" description="CUB domain-containing protein" evidence="1">
    <location>
        <begin position="20"/>
        <end position="401"/>
    </location>
</feature>
<evidence type="ECO:0000313" key="4">
    <source>
        <dbReference type="Proteomes" id="UP001497623"/>
    </source>
</evidence>